<evidence type="ECO:0000259" key="2">
    <source>
        <dbReference type="Pfam" id="PF11695"/>
    </source>
</evidence>
<organism evidence="3 4">
    <name type="scientific">Endosaccharibacter trunci</name>
    <dbReference type="NCBI Taxonomy" id="2812733"/>
    <lineage>
        <taxon>Bacteria</taxon>
        <taxon>Pseudomonadati</taxon>
        <taxon>Pseudomonadota</taxon>
        <taxon>Alphaproteobacteria</taxon>
        <taxon>Acetobacterales</taxon>
        <taxon>Acetobacteraceae</taxon>
        <taxon>Endosaccharibacter</taxon>
    </lineage>
</organism>
<dbReference type="InterPro" id="IPR011008">
    <property type="entry name" value="Dimeric_a/b-barrel"/>
</dbReference>
<feature type="domain" description="DUF3291" evidence="2">
    <location>
        <begin position="45"/>
        <end position="109"/>
    </location>
</feature>
<evidence type="ECO:0000313" key="3">
    <source>
        <dbReference type="EMBL" id="MCQ8277763.1"/>
    </source>
</evidence>
<comment type="caution">
    <text evidence="3">The sequence shown here is derived from an EMBL/GenBank/DDBJ whole genome shotgun (WGS) entry which is preliminary data.</text>
</comment>
<feature type="region of interest" description="Disordered" evidence="1">
    <location>
        <begin position="135"/>
        <end position="159"/>
    </location>
</feature>
<dbReference type="InterPro" id="IPR021708">
    <property type="entry name" value="DUF3291"/>
</dbReference>
<dbReference type="Pfam" id="PF11695">
    <property type="entry name" value="DUF3291"/>
    <property type="match status" value="1"/>
</dbReference>
<dbReference type="EMBL" id="JAMSKV010000003">
    <property type="protein sequence ID" value="MCQ8277763.1"/>
    <property type="molecule type" value="Genomic_DNA"/>
</dbReference>
<dbReference type="Gene3D" id="3.30.70.100">
    <property type="match status" value="1"/>
</dbReference>
<gene>
    <name evidence="3" type="ORF">NFI95_04795</name>
</gene>
<evidence type="ECO:0000256" key="1">
    <source>
        <dbReference type="SAM" id="MobiDB-lite"/>
    </source>
</evidence>
<dbReference type="Proteomes" id="UP001524587">
    <property type="component" value="Unassembled WGS sequence"/>
</dbReference>
<dbReference type="RefSeq" id="WP_422863223.1">
    <property type="nucleotide sequence ID" value="NZ_JAMSKV010000003.1"/>
</dbReference>
<proteinExistence type="predicted"/>
<sequence length="159" mass="18164">MTCFVSITRLRIRSFRFMPAFALQTVSTLRQVKQADGFLEGSLLPDRQWTFWTMTVWRDAAAMRAYMTAGPHRTAMPKLMEWCDEASVVHWEQEDVEAPSWLVADRRMRAEGRPSKVRRPSGGHLTLDYREPRVSRAAPIMARQPPAGDRGTLSTRPGS</sequence>
<accession>A0ABT1W4U3</accession>
<dbReference type="SUPFAM" id="SSF54909">
    <property type="entry name" value="Dimeric alpha+beta barrel"/>
    <property type="match status" value="1"/>
</dbReference>
<protein>
    <submittedName>
        <fullName evidence="3">DUF3291 domain-containing protein</fullName>
    </submittedName>
</protein>
<keyword evidence="4" id="KW-1185">Reference proteome</keyword>
<name>A0ABT1W4U3_9PROT</name>
<feature type="region of interest" description="Disordered" evidence="1">
    <location>
        <begin position="111"/>
        <end position="130"/>
    </location>
</feature>
<reference evidence="3 4" key="1">
    <citation type="submission" date="2022-06" db="EMBL/GenBank/DDBJ databases">
        <title>Endosaccharibacter gen. nov., sp. nov., endophytic bacteria isolated from sugarcane.</title>
        <authorList>
            <person name="Pitiwittayakul N."/>
            <person name="Yukphan P."/>
            <person name="Charoenyingcharoen P."/>
            <person name="Tanasupawat S."/>
        </authorList>
    </citation>
    <scope>NUCLEOTIDE SEQUENCE [LARGE SCALE GENOMIC DNA]</scope>
    <source>
        <strain evidence="3 4">KSS8</strain>
    </source>
</reference>
<evidence type="ECO:0000313" key="4">
    <source>
        <dbReference type="Proteomes" id="UP001524587"/>
    </source>
</evidence>